<dbReference type="InterPro" id="IPR003445">
    <property type="entry name" value="Cat_transpt"/>
</dbReference>
<organism evidence="9 10">
    <name type="scientific">Tsukamurella tyrosinosolvens</name>
    <dbReference type="NCBI Taxonomy" id="57704"/>
    <lineage>
        <taxon>Bacteria</taxon>
        <taxon>Bacillati</taxon>
        <taxon>Actinomycetota</taxon>
        <taxon>Actinomycetes</taxon>
        <taxon>Mycobacteriales</taxon>
        <taxon>Tsukamurellaceae</taxon>
        <taxon>Tsukamurella</taxon>
    </lineage>
</organism>
<sequence>MARGMAGPTQPARLIVLGFGLATVLGTVLLSLPIAATDGQRTALSTALFTATSAVCVNGLAVVDTESHWSTFGEVVIMVLVQVGGLGIISLASLLGLLVARRIGLRLQILAQAENKSLELGESKRVVLGVVRMSLAVEAVTALFLFARFALGYDVSLGRAAYLAVFHAVTAYNNAGIALYSDSLTRFAEDPGIVVPIMAAIVIGGLGFPVIYEVTRAMRRRLNRDTALTRWSLHTKLTLVTYFALLVAGVALITAFEWSNPATLGPRDVPGKILTGMFAGVSPRTAGFNTIDVGAMHPTSLLTTDVLMFIGGGSGGVAGGIKVTTFAILAFVIWAEVRGEPTVHAFGRRISADVQRQAITVALMSVGAVMVGTLTLLQMTHFELDAVLFEVVSAFSTVGLSTGITDDLPLGGRILLVVLMFAGRLGPVTVASALALRERERRYELPEERPIVG</sequence>
<gene>
    <name evidence="9" type="ORF">SAMN04489793_3784</name>
</gene>
<dbReference type="Pfam" id="PF02386">
    <property type="entry name" value="TrkH"/>
    <property type="match status" value="1"/>
</dbReference>
<keyword evidence="3" id="KW-1003">Cell membrane</keyword>
<proteinExistence type="predicted"/>
<keyword evidence="10" id="KW-1185">Reference proteome</keyword>
<name>A0A1H4XD67_TSUTY</name>
<dbReference type="GO" id="GO:0030001">
    <property type="term" value="P:metal ion transport"/>
    <property type="evidence" value="ECO:0007669"/>
    <property type="project" value="UniProtKB-ARBA"/>
</dbReference>
<feature type="transmembrane region" description="Helical" evidence="8">
    <location>
        <begin position="306"/>
        <end position="337"/>
    </location>
</feature>
<dbReference type="PANTHER" id="PTHR32024:SF1">
    <property type="entry name" value="KTR SYSTEM POTASSIUM UPTAKE PROTEIN B"/>
    <property type="match status" value="1"/>
</dbReference>
<dbReference type="OrthoDB" id="9810952at2"/>
<dbReference type="STRING" id="57704.SAMN04489793_3784"/>
<dbReference type="GO" id="GO:0008324">
    <property type="term" value="F:monoatomic cation transmembrane transporter activity"/>
    <property type="evidence" value="ECO:0007669"/>
    <property type="project" value="InterPro"/>
</dbReference>
<feature type="transmembrane region" description="Helical" evidence="8">
    <location>
        <begin position="42"/>
        <end position="63"/>
    </location>
</feature>
<feature type="transmembrane region" description="Helical" evidence="8">
    <location>
        <begin position="75"/>
        <end position="100"/>
    </location>
</feature>
<evidence type="ECO:0000313" key="10">
    <source>
        <dbReference type="Proteomes" id="UP000182241"/>
    </source>
</evidence>
<dbReference type="EMBL" id="FNSA01000003">
    <property type="protein sequence ID" value="SED03527.1"/>
    <property type="molecule type" value="Genomic_DNA"/>
</dbReference>
<feature type="transmembrane region" description="Helical" evidence="8">
    <location>
        <begin position="161"/>
        <end position="181"/>
    </location>
</feature>
<evidence type="ECO:0000256" key="1">
    <source>
        <dbReference type="ARBA" id="ARBA00004651"/>
    </source>
</evidence>
<evidence type="ECO:0000256" key="4">
    <source>
        <dbReference type="ARBA" id="ARBA00022692"/>
    </source>
</evidence>
<evidence type="ECO:0000256" key="8">
    <source>
        <dbReference type="SAM" id="Phobius"/>
    </source>
</evidence>
<feature type="transmembrane region" description="Helical" evidence="8">
    <location>
        <begin position="414"/>
        <end position="436"/>
    </location>
</feature>
<comment type="subcellular location">
    <subcellularLocation>
        <location evidence="1">Cell membrane</location>
        <topology evidence="1">Multi-pass membrane protein</topology>
    </subcellularLocation>
</comment>
<evidence type="ECO:0000256" key="5">
    <source>
        <dbReference type="ARBA" id="ARBA00022989"/>
    </source>
</evidence>
<keyword evidence="7 8" id="KW-0472">Membrane</keyword>
<evidence type="ECO:0000256" key="6">
    <source>
        <dbReference type="ARBA" id="ARBA00023065"/>
    </source>
</evidence>
<evidence type="ECO:0000256" key="3">
    <source>
        <dbReference type="ARBA" id="ARBA00022475"/>
    </source>
</evidence>
<dbReference type="AlphaFoldDB" id="A0A1H4XD67"/>
<feature type="transmembrane region" description="Helical" evidence="8">
    <location>
        <begin position="193"/>
        <end position="212"/>
    </location>
</feature>
<reference evidence="10" key="1">
    <citation type="submission" date="2016-10" db="EMBL/GenBank/DDBJ databases">
        <authorList>
            <person name="Varghese N."/>
            <person name="Submissions S."/>
        </authorList>
    </citation>
    <scope>NUCLEOTIDE SEQUENCE [LARGE SCALE GENOMIC DNA]</scope>
    <source>
        <strain evidence="10">DSM 44234</strain>
    </source>
</reference>
<keyword evidence="4 8" id="KW-0812">Transmembrane</keyword>
<protein>
    <submittedName>
        <fullName evidence="9">Potassium uptake protein, TrkH family</fullName>
    </submittedName>
</protein>
<accession>A0A1H4XD67</accession>
<dbReference type="Proteomes" id="UP000182241">
    <property type="component" value="Unassembled WGS sequence"/>
</dbReference>
<evidence type="ECO:0000256" key="7">
    <source>
        <dbReference type="ARBA" id="ARBA00023136"/>
    </source>
</evidence>
<keyword evidence="6" id="KW-0406">Ion transport</keyword>
<keyword evidence="2" id="KW-0813">Transport</keyword>
<feature type="transmembrane region" description="Helical" evidence="8">
    <location>
        <begin position="358"/>
        <end position="379"/>
    </location>
</feature>
<evidence type="ECO:0000313" key="9">
    <source>
        <dbReference type="EMBL" id="SED03527.1"/>
    </source>
</evidence>
<feature type="transmembrane region" description="Helical" evidence="8">
    <location>
        <begin position="233"/>
        <end position="256"/>
    </location>
</feature>
<dbReference type="RefSeq" id="WP_068739133.1">
    <property type="nucleotide sequence ID" value="NZ_FNSA01000003.1"/>
</dbReference>
<feature type="transmembrane region" description="Helical" evidence="8">
    <location>
        <begin position="12"/>
        <end position="36"/>
    </location>
</feature>
<dbReference type="PANTHER" id="PTHR32024">
    <property type="entry name" value="TRK SYSTEM POTASSIUM UPTAKE PROTEIN TRKG-RELATED"/>
    <property type="match status" value="1"/>
</dbReference>
<evidence type="ECO:0000256" key="2">
    <source>
        <dbReference type="ARBA" id="ARBA00022448"/>
    </source>
</evidence>
<dbReference type="GO" id="GO:0005886">
    <property type="term" value="C:plasma membrane"/>
    <property type="evidence" value="ECO:0007669"/>
    <property type="project" value="UniProtKB-SubCell"/>
</dbReference>
<keyword evidence="5 8" id="KW-1133">Transmembrane helix</keyword>